<dbReference type="PANTHER" id="PTHR33144">
    <property type="entry name" value="OS10G0409366 PROTEIN-RELATED"/>
    <property type="match status" value="1"/>
</dbReference>
<dbReference type="PANTHER" id="PTHR33144:SF25">
    <property type="entry name" value="DUF4216 DOMAIN-CONTAINING PROTEIN"/>
    <property type="match status" value="1"/>
</dbReference>
<feature type="compositionally biased region" description="Basic residues" evidence="1">
    <location>
        <begin position="197"/>
        <end position="206"/>
    </location>
</feature>
<feature type="region of interest" description="Disordered" evidence="1">
    <location>
        <begin position="77"/>
        <end position="111"/>
    </location>
</feature>
<comment type="caution">
    <text evidence="2">The sequence shown here is derived from an EMBL/GenBank/DDBJ whole genome shotgun (WGS) entry which is preliminary data.</text>
</comment>
<dbReference type="Proteomes" id="UP000826271">
    <property type="component" value="Unassembled WGS sequence"/>
</dbReference>
<protein>
    <submittedName>
        <fullName evidence="2">Uncharacterized protein</fullName>
    </submittedName>
</protein>
<sequence length="253" mass="29107">MKDVARQMSTITDGASCPNTSNMSMQPQNHLIPESQANFNAQSQPNLLLESQSKSKSLSQTQYRTNSELNEQNILQAGNNSRIGSKLPVSKKSKPSMEKKGRGTAKLPYKWGSETKNNTTLYLKAKSAVLHQLNDMWRDWKQRLKANYFTPYKDHLHHNFFERPNEQVELDQWLILVEYWKQNELQKQAKKNAESRAKKKYPHRTGKTPIPHLKEKMRYEGVHTTEFDMFIASRSCGQGIDVDPKTANLVVSV</sequence>
<accession>A0AAV6XP11</accession>
<feature type="region of interest" description="Disordered" evidence="1">
    <location>
        <begin position="190"/>
        <end position="210"/>
    </location>
</feature>
<evidence type="ECO:0000313" key="3">
    <source>
        <dbReference type="Proteomes" id="UP000826271"/>
    </source>
</evidence>
<reference evidence="2" key="1">
    <citation type="submission" date="2019-10" db="EMBL/GenBank/DDBJ databases">
        <authorList>
            <person name="Zhang R."/>
            <person name="Pan Y."/>
            <person name="Wang J."/>
            <person name="Ma R."/>
            <person name="Yu S."/>
        </authorList>
    </citation>
    <scope>NUCLEOTIDE SEQUENCE</scope>
    <source>
        <strain evidence="2">LA-IB0</strain>
        <tissue evidence="2">Leaf</tissue>
    </source>
</reference>
<gene>
    <name evidence="2" type="ORF">BUALT_Bualt04G0096100</name>
</gene>
<feature type="region of interest" description="Disordered" evidence="1">
    <location>
        <begin position="1"/>
        <end position="44"/>
    </location>
</feature>
<dbReference type="InterPro" id="IPR004252">
    <property type="entry name" value="Probable_transposase_24"/>
</dbReference>
<dbReference type="AlphaFoldDB" id="A0AAV6XP11"/>
<evidence type="ECO:0000313" key="2">
    <source>
        <dbReference type="EMBL" id="KAG8384228.1"/>
    </source>
</evidence>
<name>A0AAV6XP11_9LAMI</name>
<proteinExistence type="predicted"/>
<organism evidence="2 3">
    <name type="scientific">Buddleja alternifolia</name>
    <dbReference type="NCBI Taxonomy" id="168488"/>
    <lineage>
        <taxon>Eukaryota</taxon>
        <taxon>Viridiplantae</taxon>
        <taxon>Streptophyta</taxon>
        <taxon>Embryophyta</taxon>
        <taxon>Tracheophyta</taxon>
        <taxon>Spermatophyta</taxon>
        <taxon>Magnoliopsida</taxon>
        <taxon>eudicotyledons</taxon>
        <taxon>Gunneridae</taxon>
        <taxon>Pentapetalae</taxon>
        <taxon>asterids</taxon>
        <taxon>lamiids</taxon>
        <taxon>Lamiales</taxon>
        <taxon>Scrophulariaceae</taxon>
        <taxon>Buddlejeae</taxon>
        <taxon>Buddleja</taxon>
    </lineage>
</organism>
<keyword evidence="3" id="KW-1185">Reference proteome</keyword>
<evidence type="ECO:0000256" key="1">
    <source>
        <dbReference type="SAM" id="MobiDB-lite"/>
    </source>
</evidence>
<feature type="compositionally biased region" description="Polar residues" evidence="1">
    <location>
        <begin position="7"/>
        <end position="44"/>
    </location>
</feature>
<dbReference type="Pfam" id="PF03004">
    <property type="entry name" value="Transposase_24"/>
    <property type="match status" value="1"/>
</dbReference>
<dbReference type="EMBL" id="WHWC01000004">
    <property type="protein sequence ID" value="KAG8384228.1"/>
    <property type="molecule type" value="Genomic_DNA"/>
</dbReference>